<keyword evidence="2" id="KW-1185">Reference proteome</keyword>
<reference evidence="2" key="1">
    <citation type="submission" date="2017-04" db="EMBL/GenBank/DDBJ databases">
        <authorList>
            <person name="Varghese N."/>
            <person name="Submissions S."/>
        </authorList>
    </citation>
    <scope>NUCLEOTIDE SEQUENCE [LARGE SCALE GENOMIC DNA]</scope>
    <source>
        <strain evidence="2">CGMCC 1.12708</strain>
    </source>
</reference>
<protein>
    <submittedName>
        <fullName evidence="1">Uncharacterized protein</fullName>
    </submittedName>
</protein>
<sequence length="33" mass="3915">MYIINVTVVIIFSRSKEYEYTHIISIKNLIQKG</sequence>
<proteinExistence type="predicted"/>
<gene>
    <name evidence="1" type="ORF">SAMN06296427_10282</name>
</gene>
<evidence type="ECO:0000313" key="1">
    <source>
        <dbReference type="EMBL" id="SMC41944.1"/>
    </source>
</evidence>
<name>A0A1W1Z0N1_9FLAO</name>
<dbReference type="AlphaFoldDB" id="A0A1W1Z0N1"/>
<accession>A0A1W1Z0N1</accession>
<organism evidence="1 2">
    <name type="scientific">Moheibacter sediminis</name>
    <dbReference type="NCBI Taxonomy" id="1434700"/>
    <lineage>
        <taxon>Bacteria</taxon>
        <taxon>Pseudomonadati</taxon>
        <taxon>Bacteroidota</taxon>
        <taxon>Flavobacteriia</taxon>
        <taxon>Flavobacteriales</taxon>
        <taxon>Weeksellaceae</taxon>
        <taxon>Moheibacter</taxon>
    </lineage>
</organism>
<dbReference type="STRING" id="1434700.SAMN06296427_10282"/>
<evidence type="ECO:0000313" key="2">
    <source>
        <dbReference type="Proteomes" id="UP000192393"/>
    </source>
</evidence>
<dbReference type="EMBL" id="FWXS01000002">
    <property type="protein sequence ID" value="SMC41944.1"/>
    <property type="molecule type" value="Genomic_DNA"/>
</dbReference>
<dbReference type="Proteomes" id="UP000192393">
    <property type="component" value="Unassembled WGS sequence"/>
</dbReference>